<keyword evidence="6" id="KW-1185">Reference proteome</keyword>
<organism evidence="5 6">
    <name type="scientific">Panacagrimonas perspica</name>
    <dbReference type="NCBI Taxonomy" id="381431"/>
    <lineage>
        <taxon>Bacteria</taxon>
        <taxon>Pseudomonadati</taxon>
        <taxon>Pseudomonadota</taxon>
        <taxon>Gammaproteobacteria</taxon>
        <taxon>Nevskiales</taxon>
        <taxon>Nevskiaceae</taxon>
        <taxon>Panacagrimonas</taxon>
    </lineage>
</organism>
<accession>A0A4R7NZN8</accession>
<dbReference type="GO" id="GO:0009523">
    <property type="term" value="C:photosystem II"/>
    <property type="evidence" value="ECO:0007669"/>
    <property type="project" value="UniProtKB-KW"/>
</dbReference>
<evidence type="ECO:0000256" key="3">
    <source>
        <dbReference type="SAM" id="SignalP"/>
    </source>
</evidence>
<evidence type="ECO:0000313" key="6">
    <source>
        <dbReference type="Proteomes" id="UP000295341"/>
    </source>
</evidence>
<dbReference type="Proteomes" id="UP000295341">
    <property type="component" value="Unassembled WGS sequence"/>
</dbReference>
<keyword evidence="2" id="KW-0604">Photosystem II</keyword>
<proteinExistence type="predicted"/>
<dbReference type="CDD" id="cd15482">
    <property type="entry name" value="Sialidase_non-viral"/>
    <property type="match status" value="1"/>
</dbReference>
<sequence length="328" mass="33671">MMRRLMGAMLGLAMATASSAAEAPAKSGGVLKTIIEGIPHSALFGLSLDSNSGSAVGAGGSIYETTDGGVTWKAVDKAPTTLAFLSVSRRGDKGIAVGQAGVVAVRDGSGWKISDSGVPARLLSVEMNSSGLAFAGGEFGTLLKSSDFGASWSSAAPDWASMASAEHFGTGEPMIYAVSVLDSGQITVAGEFGVMLRSNDAGATWRVLRPINPEAATLHALHLSPSGQNSYAVGQTGEMLISTDGGETWGKCDIATELNFLGVAASASGQVVVTGMRVMYRSENNGMTWTQIEEGDTKTDWYQAVRTETGSGRILAVGHAGKIIQIGG</sequence>
<dbReference type="PANTHER" id="PTHR47199:SF2">
    <property type="entry name" value="PHOTOSYSTEM II STABILITY_ASSEMBLY FACTOR HCF136, CHLOROPLASTIC"/>
    <property type="match status" value="1"/>
</dbReference>
<dbReference type="Pfam" id="PF14870">
    <property type="entry name" value="PSII_BNR"/>
    <property type="match status" value="1"/>
</dbReference>
<dbReference type="EMBL" id="SOBT01000010">
    <property type="protein sequence ID" value="TDU26845.1"/>
    <property type="molecule type" value="Genomic_DNA"/>
</dbReference>
<feature type="chain" id="PRO_5020355682" evidence="3">
    <location>
        <begin position="21"/>
        <end position="328"/>
    </location>
</feature>
<reference evidence="5 6" key="1">
    <citation type="submission" date="2019-03" db="EMBL/GenBank/DDBJ databases">
        <title>Genomic Encyclopedia of Type Strains, Phase IV (KMG-IV): sequencing the most valuable type-strain genomes for metagenomic binning, comparative biology and taxonomic classification.</title>
        <authorList>
            <person name="Goeker M."/>
        </authorList>
    </citation>
    <scope>NUCLEOTIDE SEQUENCE [LARGE SCALE GENOMIC DNA]</scope>
    <source>
        <strain evidence="5 6">DSM 26377</strain>
    </source>
</reference>
<evidence type="ECO:0000313" key="5">
    <source>
        <dbReference type="EMBL" id="TDU26845.1"/>
    </source>
</evidence>
<name>A0A4R7NZN8_9GAMM</name>
<dbReference type="Gene3D" id="2.130.10.10">
    <property type="entry name" value="YVTN repeat-like/Quinoprotein amine dehydrogenase"/>
    <property type="match status" value="2"/>
</dbReference>
<dbReference type="AlphaFoldDB" id="A0A4R7NZN8"/>
<dbReference type="PANTHER" id="PTHR47199">
    <property type="entry name" value="PHOTOSYSTEM II STABILITY/ASSEMBLY FACTOR HCF136, CHLOROPLASTIC"/>
    <property type="match status" value="1"/>
</dbReference>
<dbReference type="InterPro" id="IPR015943">
    <property type="entry name" value="WD40/YVTN_repeat-like_dom_sf"/>
</dbReference>
<feature type="domain" description="Photosynthesis system II assembly factor Ycf48/Hcf136-like" evidence="4">
    <location>
        <begin position="177"/>
        <end position="308"/>
    </location>
</feature>
<keyword evidence="3" id="KW-0732">Signal</keyword>
<dbReference type="GO" id="GO:0015979">
    <property type="term" value="P:photosynthesis"/>
    <property type="evidence" value="ECO:0007669"/>
    <property type="project" value="UniProtKB-KW"/>
</dbReference>
<evidence type="ECO:0000256" key="2">
    <source>
        <dbReference type="ARBA" id="ARBA00023276"/>
    </source>
</evidence>
<protein>
    <submittedName>
        <fullName evidence="5">Photosynthesis system II assembly factor YCF48-like protein</fullName>
    </submittedName>
</protein>
<dbReference type="OrthoDB" id="9813892at2"/>
<comment type="caution">
    <text evidence="5">The sequence shown here is derived from an EMBL/GenBank/DDBJ whole genome shotgun (WGS) entry which is preliminary data.</text>
</comment>
<evidence type="ECO:0000259" key="4">
    <source>
        <dbReference type="Pfam" id="PF14870"/>
    </source>
</evidence>
<keyword evidence="1" id="KW-0602">Photosynthesis</keyword>
<gene>
    <name evidence="5" type="ORF">DFR24_3876</name>
</gene>
<dbReference type="SUPFAM" id="SSF50939">
    <property type="entry name" value="Sialidases"/>
    <property type="match status" value="1"/>
</dbReference>
<feature type="signal peptide" evidence="3">
    <location>
        <begin position="1"/>
        <end position="20"/>
    </location>
</feature>
<evidence type="ECO:0000256" key="1">
    <source>
        <dbReference type="ARBA" id="ARBA00022531"/>
    </source>
</evidence>
<dbReference type="InterPro" id="IPR036278">
    <property type="entry name" value="Sialidase_sf"/>
</dbReference>
<dbReference type="InterPro" id="IPR028203">
    <property type="entry name" value="PSII_CF48-like_dom"/>
</dbReference>